<protein>
    <submittedName>
        <fullName evidence="2">Uncharacterized protein</fullName>
    </submittedName>
</protein>
<sequence length="345" mass="39590">MADQSYPVQVCLKLLEELAIKHGYKFTGGGLHKLVIDGKIENVKEKYLKNTFYECRNAQKLDPQATKSFRIENIDAIAKSAGYDDMKDFLSKHNLYASSDPFEVKLSNKLLTDFNPKESSEWLDKYMLGARFLPALLGLIPLVIWIYFSALKDTQETPTLYVIGLFICVALAWGLSAWLATLGKKWEKKIFFAEGQKGFPTAYMMLYGATSKYSEDQKIKYRDKLIRYFDIEMPTKLEEQENEALAVQKLNQASYQLKNVVKSVVIRSALIRYGFLRNLIPSAWLAIILSLPALAYAWWHADILLLSILSIYAFAAACYCMFYEDSVRKSSEAYGRYLIDEFMSR</sequence>
<reference evidence="2" key="1">
    <citation type="submission" date="2021-01" db="EMBL/GenBank/DDBJ databases">
        <title>Fulvivirga kasyanovii gen. nov., sp nov., a novel member of the phylum Bacteroidetes isolated from seawater in a mussel farm.</title>
        <authorList>
            <person name="Zhao L.-H."/>
            <person name="Wang Z.-J."/>
        </authorList>
    </citation>
    <scope>NUCLEOTIDE SEQUENCE</scope>
    <source>
        <strain evidence="2">2943</strain>
    </source>
</reference>
<accession>A0A937FA06</accession>
<feature type="transmembrane region" description="Helical" evidence="1">
    <location>
        <begin position="275"/>
        <end position="297"/>
    </location>
</feature>
<dbReference type="EMBL" id="JAESIY010000005">
    <property type="protein sequence ID" value="MBL3656673.1"/>
    <property type="molecule type" value="Genomic_DNA"/>
</dbReference>
<feature type="transmembrane region" description="Helical" evidence="1">
    <location>
        <begin position="303"/>
        <end position="322"/>
    </location>
</feature>
<evidence type="ECO:0000256" key="1">
    <source>
        <dbReference type="SAM" id="Phobius"/>
    </source>
</evidence>
<feature type="transmembrane region" description="Helical" evidence="1">
    <location>
        <begin position="160"/>
        <end position="180"/>
    </location>
</feature>
<name>A0A937FA06_9BACT</name>
<comment type="caution">
    <text evidence="2">The sequence shown here is derived from an EMBL/GenBank/DDBJ whole genome shotgun (WGS) entry which is preliminary data.</text>
</comment>
<evidence type="ECO:0000313" key="3">
    <source>
        <dbReference type="Proteomes" id="UP000659388"/>
    </source>
</evidence>
<organism evidence="2 3">
    <name type="scientific">Fulvivirga sediminis</name>
    <dbReference type="NCBI Taxonomy" id="2803949"/>
    <lineage>
        <taxon>Bacteria</taxon>
        <taxon>Pseudomonadati</taxon>
        <taxon>Bacteroidota</taxon>
        <taxon>Cytophagia</taxon>
        <taxon>Cytophagales</taxon>
        <taxon>Fulvivirgaceae</taxon>
        <taxon>Fulvivirga</taxon>
    </lineage>
</organism>
<keyword evidence="1" id="KW-0472">Membrane</keyword>
<gene>
    <name evidence="2" type="ORF">JL102_11060</name>
</gene>
<keyword evidence="1" id="KW-0812">Transmembrane</keyword>
<keyword evidence="1" id="KW-1133">Transmembrane helix</keyword>
<keyword evidence="3" id="KW-1185">Reference proteome</keyword>
<feature type="transmembrane region" description="Helical" evidence="1">
    <location>
        <begin position="128"/>
        <end position="148"/>
    </location>
</feature>
<dbReference type="Proteomes" id="UP000659388">
    <property type="component" value="Unassembled WGS sequence"/>
</dbReference>
<evidence type="ECO:0000313" key="2">
    <source>
        <dbReference type="EMBL" id="MBL3656673.1"/>
    </source>
</evidence>
<proteinExistence type="predicted"/>
<dbReference type="RefSeq" id="WP_202244458.1">
    <property type="nucleotide sequence ID" value="NZ_JAESIY010000005.1"/>
</dbReference>
<dbReference type="AlphaFoldDB" id="A0A937FA06"/>